<organism evidence="2 3">
    <name type="scientific">Rheinheimera riviphila</name>
    <dbReference type="NCBI Taxonomy" id="1834037"/>
    <lineage>
        <taxon>Bacteria</taxon>
        <taxon>Pseudomonadati</taxon>
        <taxon>Pseudomonadota</taxon>
        <taxon>Gammaproteobacteria</taxon>
        <taxon>Chromatiales</taxon>
        <taxon>Chromatiaceae</taxon>
        <taxon>Rheinheimera</taxon>
    </lineage>
</organism>
<dbReference type="Pfam" id="PF11101">
    <property type="entry name" value="DUF2884"/>
    <property type="match status" value="1"/>
</dbReference>
<feature type="chain" id="PRO_5019153252" evidence="1">
    <location>
        <begin position="20"/>
        <end position="272"/>
    </location>
</feature>
<keyword evidence="1" id="KW-0732">Signal</keyword>
<gene>
    <name evidence="2" type="ORF">EOE67_15450</name>
</gene>
<accession>A0A437QIS7</accession>
<evidence type="ECO:0000313" key="3">
    <source>
        <dbReference type="Proteomes" id="UP000283077"/>
    </source>
</evidence>
<dbReference type="InterPro" id="IPR021307">
    <property type="entry name" value="DUF2884"/>
</dbReference>
<reference evidence="2 3" key="1">
    <citation type="submission" date="2019-01" db="EMBL/GenBank/DDBJ databases">
        <authorList>
            <person name="Chen W.-M."/>
        </authorList>
    </citation>
    <scope>NUCLEOTIDE SEQUENCE [LARGE SCALE GENOMIC DNA]</scope>
    <source>
        <strain evidence="2 3">KYPC3</strain>
    </source>
</reference>
<proteinExistence type="predicted"/>
<keyword evidence="3" id="KW-1185">Reference proteome</keyword>
<dbReference type="Proteomes" id="UP000283077">
    <property type="component" value="Unassembled WGS sequence"/>
</dbReference>
<feature type="signal peptide" evidence="1">
    <location>
        <begin position="1"/>
        <end position="19"/>
    </location>
</feature>
<name>A0A437QIS7_9GAMM</name>
<protein>
    <submittedName>
        <fullName evidence="2">DUF2884 family protein</fullName>
    </submittedName>
</protein>
<dbReference type="OrthoDB" id="6399077at2"/>
<comment type="caution">
    <text evidence="2">The sequence shown here is derived from an EMBL/GenBank/DDBJ whole genome shotgun (WGS) entry which is preliminary data.</text>
</comment>
<dbReference type="RefSeq" id="WP_127700236.1">
    <property type="nucleotide sequence ID" value="NZ_SACS01000018.1"/>
</dbReference>
<dbReference type="EMBL" id="SACS01000018">
    <property type="protein sequence ID" value="RVU34439.1"/>
    <property type="molecule type" value="Genomic_DNA"/>
</dbReference>
<sequence length="272" mass="29608">MKTLIATALLSSLSLSAAAADNCSLQFKDDLVIAPTSVHLERSEKQLWRINADGQLWLDNKKVSTDAKTTAALQQYQSGLRQQSKETVLLVGEALQLASDAVGKVVAGFGVDNSQLKSSVDQALGGLKTKIDHLVISNGDEIRINGSHINQADGQLAAEFEQAMEQSIAQLTGAVMMTMGQAMMQGEGNFEQRMEKFGKKMETFGNEIEVEMESRGDALEQRGKVICHNLQQLDLLERQIQVAVPQMAAYDLIDTTKEGIKNPLKKSAGQTE</sequence>
<dbReference type="AlphaFoldDB" id="A0A437QIS7"/>
<evidence type="ECO:0000313" key="2">
    <source>
        <dbReference type="EMBL" id="RVU34439.1"/>
    </source>
</evidence>
<evidence type="ECO:0000256" key="1">
    <source>
        <dbReference type="SAM" id="SignalP"/>
    </source>
</evidence>